<accession>A0ABW3V8Z3</accession>
<dbReference type="Proteomes" id="UP001597263">
    <property type="component" value="Unassembled WGS sequence"/>
</dbReference>
<feature type="region of interest" description="Disordered" evidence="5">
    <location>
        <begin position="473"/>
        <end position="513"/>
    </location>
</feature>
<name>A0ABW3V8Z3_9HYPH</name>
<dbReference type="Pfam" id="PF00675">
    <property type="entry name" value="Peptidase_M16"/>
    <property type="match status" value="1"/>
</dbReference>
<dbReference type="InterPro" id="IPR011249">
    <property type="entry name" value="Metalloenz_LuxS/M16"/>
</dbReference>
<evidence type="ECO:0000259" key="8">
    <source>
        <dbReference type="Pfam" id="PF05193"/>
    </source>
</evidence>
<dbReference type="EMBL" id="JBHTMA010000040">
    <property type="protein sequence ID" value="MFD1228791.1"/>
    <property type="molecule type" value="Genomic_DNA"/>
</dbReference>
<feature type="compositionally biased region" description="Basic and acidic residues" evidence="5">
    <location>
        <begin position="502"/>
        <end position="513"/>
    </location>
</feature>
<comment type="cofactor">
    <cofactor evidence="1">
        <name>Zn(2+)</name>
        <dbReference type="ChEBI" id="CHEBI:29105"/>
    </cofactor>
</comment>
<keyword evidence="6" id="KW-0732">Signal</keyword>
<gene>
    <name evidence="9" type="ORF">ACFQ35_16740</name>
</gene>
<evidence type="ECO:0000256" key="5">
    <source>
        <dbReference type="SAM" id="MobiDB-lite"/>
    </source>
</evidence>
<feature type="compositionally biased region" description="Low complexity" evidence="5">
    <location>
        <begin position="485"/>
        <end position="501"/>
    </location>
</feature>
<dbReference type="PANTHER" id="PTHR11851:SF49">
    <property type="entry name" value="MITOCHONDRIAL-PROCESSING PEPTIDASE SUBUNIT ALPHA"/>
    <property type="match status" value="1"/>
</dbReference>
<organism evidence="9 10">
    <name type="scientific">Pseudochrobactrum kiredjianiae</name>
    <dbReference type="NCBI Taxonomy" id="386305"/>
    <lineage>
        <taxon>Bacteria</taxon>
        <taxon>Pseudomonadati</taxon>
        <taxon>Pseudomonadota</taxon>
        <taxon>Alphaproteobacteria</taxon>
        <taxon>Hyphomicrobiales</taxon>
        <taxon>Brucellaceae</taxon>
        <taxon>Pseudochrobactrum</taxon>
    </lineage>
</organism>
<evidence type="ECO:0000313" key="10">
    <source>
        <dbReference type="Proteomes" id="UP001597263"/>
    </source>
</evidence>
<feature type="region of interest" description="Disordered" evidence="5">
    <location>
        <begin position="26"/>
        <end position="47"/>
    </location>
</feature>
<dbReference type="PANTHER" id="PTHR11851">
    <property type="entry name" value="METALLOPROTEASE"/>
    <property type="match status" value="1"/>
</dbReference>
<dbReference type="InterPro" id="IPR011765">
    <property type="entry name" value="Pept_M16_N"/>
</dbReference>
<evidence type="ECO:0000256" key="6">
    <source>
        <dbReference type="SAM" id="SignalP"/>
    </source>
</evidence>
<dbReference type="Gene3D" id="3.30.830.10">
    <property type="entry name" value="Metalloenzyme, LuxS/M16 peptidase-like"/>
    <property type="match status" value="2"/>
</dbReference>
<keyword evidence="3" id="KW-0482">Metalloprotease</keyword>
<keyword evidence="3" id="KW-0378">Hydrolase</keyword>
<dbReference type="Pfam" id="PF05193">
    <property type="entry name" value="Peptidase_M16_C"/>
    <property type="match status" value="1"/>
</dbReference>
<feature type="chain" id="PRO_5046322383" evidence="6">
    <location>
        <begin position="24"/>
        <end position="513"/>
    </location>
</feature>
<evidence type="ECO:0000259" key="7">
    <source>
        <dbReference type="Pfam" id="PF00675"/>
    </source>
</evidence>
<comment type="caution">
    <text evidence="9">The sequence shown here is derived from an EMBL/GenBank/DDBJ whole genome shotgun (WGS) entry which is preliminary data.</text>
</comment>
<feature type="signal peptide" evidence="6">
    <location>
        <begin position="1"/>
        <end position="23"/>
    </location>
</feature>
<dbReference type="InterPro" id="IPR001431">
    <property type="entry name" value="Pept_M16_Zn_BS"/>
</dbReference>
<feature type="domain" description="Peptidase M16 C-terminal" evidence="8">
    <location>
        <begin position="220"/>
        <end position="407"/>
    </location>
</feature>
<comment type="similarity">
    <text evidence="2 4">Belongs to the peptidase M16 family.</text>
</comment>
<dbReference type="InterPro" id="IPR050361">
    <property type="entry name" value="MPP/UQCRC_Complex"/>
</dbReference>
<dbReference type="RefSeq" id="WP_289386143.1">
    <property type="nucleotide sequence ID" value="NZ_JAUCBM010000001.1"/>
</dbReference>
<evidence type="ECO:0000256" key="1">
    <source>
        <dbReference type="ARBA" id="ARBA00001947"/>
    </source>
</evidence>
<proteinExistence type="inferred from homology"/>
<keyword evidence="3" id="KW-0645">Protease</keyword>
<dbReference type="InterPro" id="IPR007863">
    <property type="entry name" value="Peptidase_M16_C"/>
</dbReference>
<evidence type="ECO:0000256" key="2">
    <source>
        <dbReference type="ARBA" id="ARBA00007261"/>
    </source>
</evidence>
<dbReference type="PROSITE" id="PS00143">
    <property type="entry name" value="INSULINASE"/>
    <property type="match status" value="1"/>
</dbReference>
<evidence type="ECO:0000313" key="9">
    <source>
        <dbReference type="EMBL" id="MFD1228791.1"/>
    </source>
</evidence>
<evidence type="ECO:0000256" key="3">
    <source>
        <dbReference type="ARBA" id="ARBA00023049"/>
    </source>
</evidence>
<dbReference type="SUPFAM" id="SSF63411">
    <property type="entry name" value="LuxS/MPP-like metallohydrolase"/>
    <property type="match status" value="2"/>
</dbReference>
<protein>
    <submittedName>
        <fullName evidence="9">M16 family metallopeptidase</fullName>
    </submittedName>
</protein>
<evidence type="ECO:0000256" key="4">
    <source>
        <dbReference type="RuleBase" id="RU004447"/>
    </source>
</evidence>
<feature type="compositionally biased region" description="Low complexity" evidence="5">
    <location>
        <begin position="26"/>
        <end position="35"/>
    </location>
</feature>
<reference evidence="10" key="1">
    <citation type="journal article" date="2019" name="Int. J. Syst. Evol. Microbiol.">
        <title>The Global Catalogue of Microorganisms (GCM) 10K type strain sequencing project: providing services to taxonomists for standard genome sequencing and annotation.</title>
        <authorList>
            <consortium name="The Broad Institute Genomics Platform"/>
            <consortium name="The Broad Institute Genome Sequencing Center for Infectious Disease"/>
            <person name="Wu L."/>
            <person name="Ma J."/>
        </authorList>
    </citation>
    <scope>NUCLEOTIDE SEQUENCE [LARGE SCALE GENOMIC DNA]</scope>
    <source>
        <strain evidence="10">CCUG 49584</strain>
    </source>
</reference>
<sequence>MVSTSMLALLVSSAAVGATHAQAAKPAVAPVTTTQEKPANDNQPDALPEIKTQTGVSSFQLANGLDVVVIPDHRAPVVTQMVWYRVGAADEQEGVSGIAHFLEHLMFKGTKNVPAGEFSAKVAAIGGQENAFTSSDYTGYYQQIAPDALEMVMKYESDRMANLVLTDEVIKPERDVILEERRMRVDSNPSAMLREEVSATTFYNHPYRRPIIGWQQEMEKLSLNDAIGFYERYYTPNNAILVVAGDVTPERVRDLALSTYGKLPKRFEVAPRIRPQEPEKHTARTVILRDARVNQPSYNSTWVVPSYINAKAKGREGDAEALDLLGEILGGGIRSRLYQELVVEQGLAASAGAYYAGDALDDGTFMIYGSPRGDATLEDVQTAANVEVDRLIAEGVTETELNQARNRFLKAMIFARDSQTGMARIYGSSLATGQTVDDVLGWPDKIRAVKPEQIRDVAQRYLKPSIEVTGYLLPSAEQKTTETQPAAKPAAGGKAEAGAAEGKPKDAKSEVKK</sequence>
<keyword evidence="10" id="KW-1185">Reference proteome</keyword>
<feature type="domain" description="Peptidase M16 N-terminal" evidence="7">
    <location>
        <begin position="67"/>
        <end position="212"/>
    </location>
</feature>